<dbReference type="GO" id="GO:0003810">
    <property type="term" value="F:protein-glutamine gamma-glutamyltransferase activity"/>
    <property type="evidence" value="ECO:0007669"/>
    <property type="project" value="UniProtKB-EC"/>
</dbReference>
<evidence type="ECO:0000259" key="2">
    <source>
        <dbReference type="SMART" id="SM00460"/>
    </source>
</evidence>
<dbReference type="Pfam" id="PF13559">
    <property type="entry name" value="DUF4129"/>
    <property type="match status" value="1"/>
</dbReference>
<organism evidence="3 4">
    <name type="scientific">Blastopirellula retiformator</name>
    <dbReference type="NCBI Taxonomy" id="2527970"/>
    <lineage>
        <taxon>Bacteria</taxon>
        <taxon>Pseudomonadati</taxon>
        <taxon>Planctomycetota</taxon>
        <taxon>Planctomycetia</taxon>
        <taxon>Pirellulales</taxon>
        <taxon>Pirellulaceae</taxon>
        <taxon>Blastopirellula</taxon>
    </lineage>
</organism>
<dbReference type="InterPro" id="IPR052901">
    <property type="entry name" value="Bact_TGase-like"/>
</dbReference>
<evidence type="ECO:0000256" key="1">
    <source>
        <dbReference type="SAM" id="Phobius"/>
    </source>
</evidence>
<dbReference type="EMBL" id="SJPF01000006">
    <property type="protein sequence ID" value="TWT30076.1"/>
    <property type="molecule type" value="Genomic_DNA"/>
</dbReference>
<protein>
    <submittedName>
        <fullName evidence="3">Protein-glutamine gamma-glutamyltransferase</fullName>
        <ecNumber evidence="3">2.3.2.13</ecNumber>
    </submittedName>
</protein>
<keyword evidence="3" id="KW-0012">Acyltransferase</keyword>
<feature type="transmembrane region" description="Helical" evidence="1">
    <location>
        <begin position="30"/>
        <end position="47"/>
    </location>
</feature>
<dbReference type="InterPro" id="IPR038765">
    <property type="entry name" value="Papain-like_cys_pep_sf"/>
</dbReference>
<evidence type="ECO:0000313" key="4">
    <source>
        <dbReference type="Proteomes" id="UP000318878"/>
    </source>
</evidence>
<dbReference type="PANTHER" id="PTHR42736:SF1">
    <property type="entry name" value="PROTEIN-GLUTAMINE GAMMA-GLUTAMYLTRANSFERASE"/>
    <property type="match status" value="1"/>
</dbReference>
<feature type="transmembrane region" description="Helical" evidence="1">
    <location>
        <begin position="59"/>
        <end position="78"/>
    </location>
</feature>
<dbReference type="Pfam" id="PF11992">
    <property type="entry name" value="TgpA_N"/>
    <property type="match status" value="1"/>
</dbReference>
<dbReference type="OrthoDB" id="9804872at2"/>
<dbReference type="Proteomes" id="UP000318878">
    <property type="component" value="Unassembled WGS sequence"/>
</dbReference>
<sequence>MKVERLLQISVAVLAALGAMLLGGGETDDAALPIAAVAAAFISVYVTDIQRWFSLNRNLANIAALLAVAFSISDFWPGDSTQKLQAIAKLLIYLQIVLLFQRKSTRVYWHLCVLSLLQVVVAAALNLNVSFGFMLVAYMFAALTTLSLFFIYRETVRVDPVLKAEHDAIDNRPVFALFGGRDELVDNGEEGGEAVVLQSRLPKNLATVFSSWQMFVQVCRLGFVTLIATVVVFYAFPRPSRDQWGGRFAGGLRETGFKDQISFDRMGRIMQSDEMVMRVAFRSPVTDAPRESPIEPYFRGTVLNRYQIQTSSWITTYSPDDEGAIELPTPPPGQEMVRQVVVLNPRTRLVQTAHGHLLFSVYPAYRDRLTSSEIIDDRMAGFLSYATPDVLGAKPSQYNVLIPWRPAEMENRLLAVVSRGKDKNKLDYRTREYLNTLDDIEVFAFGQLQQTTRQVIADAKIDPKNDLEIAETLERFFTDEGEFSYTLEIDPRVRDPNLDPLEDFVVNHRSGHCEYYAGALALMLRYQQIPSRIVVGYKGGEYNSVGGYFAVKQMHAHAWVEAYIKHEDLPESLRDNYPVGAWLRLDPTPSGETDAVYEEDDGLLSKTLDWFDYLELMWRDYVVEMNSERQENAIYKPFTDRIWRPLGGWFNYEEWRQWVKDQAAKIGVDIEGEWFSWYMSLLTIFCTIAGFGIYHLGRFLVRRFGVPFWRWVRRQLHFNRHGVTFYLQLERRLAKRGMRRKPGQTPHEFVDSLRERLTPVAMDAIAPIVETYYRVRFGGAMLSEEALAGIDERMLILQTELDQIDRAPRF</sequence>
<gene>
    <name evidence="3" type="primary">tgpA</name>
    <name evidence="3" type="ORF">Enr8_47330</name>
</gene>
<dbReference type="InterPro" id="IPR021878">
    <property type="entry name" value="TgpA_N"/>
</dbReference>
<name>A0A5C5UUR1_9BACT</name>
<dbReference type="SMART" id="SM00460">
    <property type="entry name" value="TGc"/>
    <property type="match status" value="1"/>
</dbReference>
<feature type="transmembrane region" description="Helical" evidence="1">
    <location>
        <begin position="84"/>
        <end position="100"/>
    </location>
</feature>
<feature type="transmembrane region" description="Helical" evidence="1">
    <location>
        <begin position="674"/>
        <end position="694"/>
    </location>
</feature>
<dbReference type="Gene3D" id="3.10.620.30">
    <property type="match status" value="1"/>
</dbReference>
<keyword evidence="1" id="KW-1133">Transmembrane helix</keyword>
<dbReference type="AlphaFoldDB" id="A0A5C5UUR1"/>
<feature type="transmembrane region" description="Helical" evidence="1">
    <location>
        <begin position="218"/>
        <end position="236"/>
    </location>
</feature>
<dbReference type="InterPro" id="IPR025403">
    <property type="entry name" value="TgpA-like_C"/>
</dbReference>
<keyword evidence="4" id="KW-1185">Reference proteome</keyword>
<keyword evidence="3" id="KW-0808">Transferase</keyword>
<dbReference type="RefSeq" id="WP_146436348.1">
    <property type="nucleotide sequence ID" value="NZ_SJPF01000006.1"/>
</dbReference>
<dbReference type="InterPro" id="IPR002931">
    <property type="entry name" value="Transglutaminase-like"/>
</dbReference>
<keyword evidence="1" id="KW-0472">Membrane</keyword>
<dbReference type="PANTHER" id="PTHR42736">
    <property type="entry name" value="PROTEIN-GLUTAMINE GAMMA-GLUTAMYLTRANSFERASE"/>
    <property type="match status" value="1"/>
</dbReference>
<dbReference type="EC" id="2.3.2.13" evidence="3"/>
<dbReference type="SUPFAM" id="SSF54001">
    <property type="entry name" value="Cysteine proteinases"/>
    <property type="match status" value="1"/>
</dbReference>
<feature type="transmembrane region" description="Helical" evidence="1">
    <location>
        <begin position="131"/>
        <end position="152"/>
    </location>
</feature>
<keyword evidence="1" id="KW-0812">Transmembrane</keyword>
<feature type="transmembrane region" description="Helical" evidence="1">
    <location>
        <begin position="107"/>
        <end position="125"/>
    </location>
</feature>
<feature type="transmembrane region" description="Helical" evidence="1">
    <location>
        <begin position="7"/>
        <end position="24"/>
    </location>
</feature>
<proteinExistence type="predicted"/>
<accession>A0A5C5UUR1</accession>
<comment type="caution">
    <text evidence="3">The sequence shown here is derived from an EMBL/GenBank/DDBJ whole genome shotgun (WGS) entry which is preliminary data.</text>
</comment>
<dbReference type="Pfam" id="PF01841">
    <property type="entry name" value="Transglut_core"/>
    <property type="match status" value="1"/>
</dbReference>
<reference evidence="3 4" key="1">
    <citation type="submission" date="2019-02" db="EMBL/GenBank/DDBJ databases">
        <title>Deep-cultivation of Planctomycetes and their phenomic and genomic characterization uncovers novel biology.</title>
        <authorList>
            <person name="Wiegand S."/>
            <person name="Jogler M."/>
            <person name="Boedeker C."/>
            <person name="Pinto D."/>
            <person name="Vollmers J."/>
            <person name="Rivas-Marin E."/>
            <person name="Kohn T."/>
            <person name="Peeters S.H."/>
            <person name="Heuer A."/>
            <person name="Rast P."/>
            <person name="Oberbeckmann S."/>
            <person name="Bunk B."/>
            <person name="Jeske O."/>
            <person name="Meyerdierks A."/>
            <person name="Storesund J.E."/>
            <person name="Kallscheuer N."/>
            <person name="Luecker S."/>
            <person name="Lage O.M."/>
            <person name="Pohl T."/>
            <person name="Merkel B.J."/>
            <person name="Hornburger P."/>
            <person name="Mueller R.-W."/>
            <person name="Bruemmer F."/>
            <person name="Labrenz M."/>
            <person name="Spormann A.M."/>
            <person name="Op Den Camp H."/>
            <person name="Overmann J."/>
            <person name="Amann R."/>
            <person name="Jetten M.S.M."/>
            <person name="Mascher T."/>
            <person name="Medema M.H."/>
            <person name="Devos D.P."/>
            <person name="Kaster A.-K."/>
            <person name="Ovreas L."/>
            <person name="Rohde M."/>
            <person name="Galperin M.Y."/>
            <person name="Jogler C."/>
        </authorList>
    </citation>
    <scope>NUCLEOTIDE SEQUENCE [LARGE SCALE GENOMIC DNA]</scope>
    <source>
        <strain evidence="3 4">Enr8</strain>
    </source>
</reference>
<evidence type="ECO:0000313" key="3">
    <source>
        <dbReference type="EMBL" id="TWT30076.1"/>
    </source>
</evidence>
<feature type="domain" description="Transglutaminase-like" evidence="2">
    <location>
        <begin position="505"/>
        <end position="589"/>
    </location>
</feature>